<keyword evidence="11 14" id="KW-0503">Monooxygenase</keyword>
<keyword evidence="8" id="KW-1133">Transmembrane helix</keyword>
<dbReference type="HOGENOM" id="CLU_001570_2_3_1"/>
<evidence type="ECO:0000256" key="10">
    <source>
        <dbReference type="ARBA" id="ARBA00023004"/>
    </source>
</evidence>
<dbReference type="PANTHER" id="PTHR46300">
    <property type="entry name" value="P450, PUTATIVE (EUROFUNG)-RELATED-RELATED"/>
    <property type="match status" value="1"/>
</dbReference>
<keyword evidence="9 14" id="KW-0560">Oxidoreductase</keyword>
<dbReference type="OrthoDB" id="2789670at2759"/>
<dbReference type="PRINTS" id="PR00463">
    <property type="entry name" value="EP450I"/>
</dbReference>
<keyword evidence="10 13" id="KW-0408">Iron</keyword>
<comment type="pathway">
    <text evidence="3">Secondary metabolite biosynthesis.</text>
</comment>
<evidence type="ECO:0000256" key="8">
    <source>
        <dbReference type="ARBA" id="ARBA00022989"/>
    </source>
</evidence>
<dbReference type="InterPro" id="IPR036396">
    <property type="entry name" value="Cyt_P450_sf"/>
</dbReference>
<dbReference type="InParanoid" id="J4H2W7"/>
<dbReference type="InterPro" id="IPR001128">
    <property type="entry name" value="Cyt_P450"/>
</dbReference>
<comment type="subcellular location">
    <subcellularLocation>
        <location evidence="2">Membrane</location>
        <topology evidence="2">Single-pass membrane protein</topology>
    </subcellularLocation>
</comment>
<dbReference type="GeneID" id="24097155"/>
<gene>
    <name evidence="15" type="ORF">FIBRA_04325</name>
</gene>
<evidence type="ECO:0000313" key="16">
    <source>
        <dbReference type="Proteomes" id="UP000006352"/>
    </source>
</evidence>
<feature type="binding site" description="axial binding residue" evidence="13">
    <location>
        <position position="477"/>
    </location>
    <ligand>
        <name>heme</name>
        <dbReference type="ChEBI" id="CHEBI:30413"/>
    </ligand>
    <ligandPart>
        <name>Fe</name>
        <dbReference type="ChEBI" id="CHEBI:18248"/>
    </ligandPart>
</feature>
<evidence type="ECO:0000256" key="12">
    <source>
        <dbReference type="ARBA" id="ARBA00023136"/>
    </source>
</evidence>
<dbReference type="Gene3D" id="1.10.630.10">
    <property type="entry name" value="Cytochrome P450"/>
    <property type="match status" value="1"/>
</dbReference>
<dbReference type="GO" id="GO:0016020">
    <property type="term" value="C:membrane"/>
    <property type="evidence" value="ECO:0007669"/>
    <property type="project" value="UniProtKB-SubCell"/>
</dbReference>
<dbReference type="GO" id="GO:0020037">
    <property type="term" value="F:heme binding"/>
    <property type="evidence" value="ECO:0007669"/>
    <property type="project" value="InterPro"/>
</dbReference>
<accession>J4H2W7</accession>
<keyword evidence="5 13" id="KW-0349">Heme</keyword>
<evidence type="ECO:0000256" key="3">
    <source>
        <dbReference type="ARBA" id="ARBA00005179"/>
    </source>
</evidence>
<dbReference type="AlphaFoldDB" id="J4H2W7"/>
<evidence type="ECO:0000256" key="6">
    <source>
        <dbReference type="ARBA" id="ARBA00022692"/>
    </source>
</evidence>
<evidence type="ECO:0000256" key="1">
    <source>
        <dbReference type="ARBA" id="ARBA00001971"/>
    </source>
</evidence>
<dbReference type="Pfam" id="PF00067">
    <property type="entry name" value="p450"/>
    <property type="match status" value="1"/>
</dbReference>
<keyword evidence="12" id="KW-0472">Membrane</keyword>
<evidence type="ECO:0000256" key="13">
    <source>
        <dbReference type="PIRSR" id="PIRSR602401-1"/>
    </source>
</evidence>
<dbReference type="InterPro" id="IPR002401">
    <property type="entry name" value="Cyt_P450_E_grp-I"/>
</dbReference>
<evidence type="ECO:0000256" key="11">
    <source>
        <dbReference type="ARBA" id="ARBA00023033"/>
    </source>
</evidence>
<dbReference type="STRING" id="599839.J4H2W7"/>
<evidence type="ECO:0000256" key="14">
    <source>
        <dbReference type="RuleBase" id="RU000461"/>
    </source>
</evidence>
<evidence type="ECO:0000256" key="7">
    <source>
        <dbReference type="ARBA" id="ARBA00022723"/>
    </source>
</evidence>
<dbReference type="PROSITE" id="PS00086">
    <property type="entry name" value="CYTOCHROME_P450"/>
    <property type="match status" value="1"/>
</dbReference>
<evidence type="ECO:0008006" key="17">
    <source>
        <dbReference type="Google" id="ProtNLM"/>
    </source>
</evidence>
<reference evidence="15 16" key="1">
    <citation type="journal article" date="2012" name="Appl. Environ. Microbiol.">
        <title>Short-read sequencing for genomic analysis of the brown rot fungus Fibroporia radiculosa.</title>
        <authorList>
            <person name="Tang J.D."/>
            <person name="Perkins A.D."/>
            <person name="Sonstegard T.S."/>
            <person name="Schroeder S.G."/>
            <person name="Burgess S.C."/>
            <person name="Diehl S.V."/>
        </authorList>
    </citation>
    <scope>NUCLEOTIDE SEQUENCE [LARGE SCALE GENOMIC DNA]</scope>
    <source>
        <strain evidence="15 16">TFFH 294</strain>
    </source>
</reference>
<dbReference type="PANTHER" id="PTHR46300:SF7">
    <property type="entry name" value="P450, PUTATIVE (EUROFUNG)-RELATED"/>
    <property type="match status" value="1"/>
</dbReference>
<dbReference type="GO" id="GO:0005506">
    <property type="term" value="F:iron ion binding"/>
    <property type="evidence" value="ECO:0007669"/>
    <property type="project" value="InterPro"/>
</dbReference>
<comment type="similarity">
    <text evidence="4 14">Belongs to the cytochrome P450 family.</text>
</comment>
<evidence type="ECO:0000256" key="2">
    <source>
        <dbReference type="ARBA" id="ARBA00004167"/>
    </source>
</evidence>
<dbReference type="InterPro" id="IPR050364">
    <property type="entry name" value="Cytochrome_P450_fung"/>
</dbReference>
<keyword evidence="7 13" id="KW-0479">Metal-binding</keyword>
<dbReference type="RefSeq" id="XP_012181527.1">
    <property type="nucleotide sequence ID" value="XM_012326137.1"/>
</dbReference>
<protein>
    <recommendedName>
        <fullName evidence="17">Cytochrome P450</fullName>
    </recommendedName>
</protein>
<dbReference type="SUPFAM" id="SSF48264">
    <property type="entry name" value="Cytochrome P450"/>
    <property type="match status" value="1"/>
</dbReference>
<evidence type="ECO:0000256" key="4">
    <source>
        <dbReference type="ARBA" id="ARBA00010617"/>
    </source>
</evidence>
<dbReference type="CDD" id="cd11065">
    <property type="entry name" value="CYP64-like"/>
    <property type="match status" value="1"/>
</dbReference>
<sequence>MKTEDVLPISSALALAAVARSTLRMNIIVTGLTFGVVHVLVSSIVRSRKARSLAPGPTLWPVLGNVLQLPMENPWETYSKWADIYGDIIHVEVLGQPIILLSSAEVAKDLLDKRSSIYSNRPHMASYGVRSVSIPARPHELLIRTSVASVGFSQGFVLQPYGEEWRRQRKIANQDYNQATVPRYYNLQEAQARKLVESVMNDSSSLVDEIKMRIASIIIDANFGYEVKSKNDPFYTLPLLAMEKFGQASVPGAFLVDFIPQLRYLPEWMPGTGFLKTAKEWRKIMTDASWTPYLWAKENVPKGAAHTPNMCATALSRAGGQLSKEEEFSLVWAGSAMLGGGLDTNMSTVLSFIVAMLRYPEIQAKAQAELDSVIGTTRLPSITDRQSLPYIRSLITEVHRWAPVIPLCLPHALTEDDVYNGIHLPKGSLVMPNVWHMLHDARVYEHPEKFIPERYNSSDVEMQKVTDLVFGFGRRACPGMYFAQGSIFAIVTTMLATCEIVPIKDSQGKPVIPEVAYTSGTICFPKDVKASFKPRSPQAKVLLAQSSSAH</sequence>
<proteinExistence type="inferred from homology"/>
<dbReference type="GO" id="GO:0016705">
    <property type="term" value="F:oxidoreductase activity, acting on paired donors, with incorporation or reduction of molecular oxygen"/>
    <property type="evidence" value="ECO:0007669"/>
    <property type="project" value="InterPro"/>
</dbReference>
<evidence type="ECO:0000313" key="15">
    <source>
        <dbReference type="EMBL" id="CCM02244.1"/>
    </source>
</evidence>
<dbReference type="InterPro" id="IPR017972">
    <property type="entry name" value="Cyt_P450_CS"/>
</dbReference>
<keyword evidence="16" id="KW-1185">Reference proteome</keyword>
<evidence type="ECO:0000256" key="9">
    <source>
        <dbReference type="ARBA" id="ARBA00023002"/>
    </source>
</evidence>
<organism evidence="15 16">
    <name type="scientific">Fibroporia radiculosa</name>
    <dbReference type="NCBI Taxonomy" id="599839"/>
    <lineage>
        <taxon>Eukaryota</taxon>
        <taxon>Fungi</taxon>
        <taxon>Dikarya</taxon>
        <taxon>Basidiomycota</taxon>
        <taxon>Agaricomycotina</taxon>
        <taxon>Agaricomycetes</taxon>
        <taxon>Polyporales</taxon>
        <taxon>Fibroporiaceae</taxon>
        <taxon>Fibroporia</taxon>
    </lineage>
</organism>
<dbReference type="EMBL" id="HE797070">
    <property type="protein sequence ID" value="CCM02244.1"/>
    <property type="molecule type" value="Genomic_DNA"/>
</dbReference>
<dbReference type="GO" id="GO:0004497">
    <property type="term" value="F:monooxygenase activity"/>
    <property type="evidence" value="ECO:0007669"/>
    <property type="project" value="UniProtKB-KW"/>
</dbReference>
<keyword evidence="6" id="KW-0812">Transmembrane</keyword>
<dbReference type="Proteomes" id="UP000006352">
    <property type="component" value="Unassembled WGS sequence"/>
</dbReference>
<name>J4H2W7_9APHY</name>
<evidence type="ECO:0000256" key="5">
    <source>
        <dbReference type="ARBA" id="ARBA00022617"/>
    </source>
</evidence>
<comment type="cofactor">
    <cofactor evidence="1 13">
        <name>heme</name>
        <dbReference type="ChEBI" id="CHEBI:30413"/>
    </cofactor>
</comment>